<feature type="region of interest" description="Disordered" evidence="1">
    <location>
        <begin position="869"/>
        <end position="889"/>
    </location>
</feature>
<sequence length="889" mass="98544">MRKHNIKATSRIFTRFSSQAALPEGLNSKISPKPPTSINPLILPASRTAPFTSIPRSLIPSVIGVLSGTEAGGVPPFAAVYPPSRHNDNSSSHEPAPSSAQDLWTRAFTLAAKDVKTIPGKILVFSIERSQASYRPWVPPTVSRTGVDPLPVPVLHQPIRLTLSHYTTLIYGLTLRRDYSLALIWVRKLIYPFPSSASPLSSPSRASKDPRQAIHVSLDGHALSAALVVLAKRGRVHEAVSVLEAYAAPTILSSSDTRHARHVKMNTIQMNDFLVSLLRWPSKQHALAVPSAQFPLKPPSGQTKGGSFAALFRPYQSTHATRSARPDLILRLLPALYPRYGVSWDSRTVCVMLQAVRMAVKMDAISAFGLRRVMKKMFGGGGSSQDQKMDIEAIPYGKAGSGAQEAGEVKQQWLIARINEILWQPIESDNSTPASQSRNTKKTKKMRKTKPDKKVHRHPQSPFRPLEYSPFTPWPWLHPSSSQLSSSTSTALVHDDKQSSLTTHPFLLAREVFLRLVWAHAESLNKSTAPKSGYINLHTSHPPATLSPRSFARLLDPDGDGLGHLGGLPKWFETLEGALKRKLGLAVFGSGSKEADNELGGRPRTRIEAVDKMLGYPRITSLTLPKLTAAAFHQYILLLGLGAPEPWEFIQSGWSQRYPFENYPNHTESSTVLNVDSTTTSSDQANYVGSFPQTQTSAQLAFPNPFLIPGLTEIPYALSFMRALRLIPTQDTLCAAVVFWKEAVGGETLFELGLNDYNARREDLSETTARTGDGDAYAGEYEAWKASLKKEQSKDRDGVMDVGGFSTGREMGEYTRFCRWIRDWVDEVNATTRTTMNGETKLTMSMPHPFHIHRWMGVVRTMREGKYDEDETRAKFDEEGRRIAKGERE</sequence>
<evidence type="ECO:0000256" key="1">
    <source>
        <dbReference type="SAM" id="MobiDB-lite"/>
    </source>
</evidence>
<evidence type="ECO:0000313" key="2">
    <source>
        <dbReference type="EMBL" id="KAF9074425.1"/>
    </source>
</evidence>
<reference evidence="2" key="1">
    <citation type="submission" date="2020-11" db="EMBL/GenBank/DDBJ databases">
        <authorList>
            <consortium name="DOE Joint Genome Institute"/>
            <person name="Ahrendt S."/>
            <person name="Riley R."/>
            <person name="Andreopoulos W."/>
            <person name="Labutti K."/>
            <person name="Pangilinan J."/>
            <person name="Ruiz-Duenas F.J."/>
            <person name="Barrasa J.M."/>
            <person name="Sanchez-Garcia M."/>
            <person name="Camarero S."/>
            <person name="Miyauchi S."/>
            <person name="Serrano A."/>
            <person name="Linde D."/>
            <person name="Babiker R."/>
            <person name="Drula E."/>
            <person name="Ayuso-Fernandez I."/>
            <person name="Pacheco R."/>
            <person name="Padilla G."/>
            <person name="Ferreira P."/>
            <person name="Barriuso J."/>
            <person name="Kellner H."/>
            <person name="Castanera R."/>
            <person name="Alfaro M."/>
            <person name="Ramirez L."/>
            <person name="Pisabarro A.G."/>
            <person name="Kuo A."/>
            <person name="Tritt A."/>
            <person name="Lipzen A."/>
            <person name="He G."/>
            <person name="Yan M."/>
            <person name="Ng V."/>
            <person name="Cullen D."/>
            <person name="Martin F."/>
            <person name="Rosso M.-N."/>
            <person name="Henrissat B."/>
            <person name="Hibbett D."/>
            <person name="Martinez A.T."/>
            <person name="Grigoriev I.V."/>
        </authorList>
    </citation>
    <scope>NUCLEOTIDE SEQUENCE</scope>
    <source>
        <strain evidence="2">AH 40177</strain>
    </source>
</reference>
<dbReference type="AlphaFoldDB" id="A0A9P5Q6D3"/>
<name>A0A9P5Q6D3_9AGAR</name>
<dbReference type="EMBL" id="JADNRY010000013">
    <property type="protein sequence ID" value="KAF9074425.1"/>
    <property type="molecule type" value="Genomic_DNA"/>
</dbReference>
<keyword evidence="3" id="KW-1185">Reference proteome</keyword>
<dbReference type="OrthoDB" id="185373at2759"/>
<feature type="region of interest" description="Disordered" evidence="1">
    <location>
        <begin position="428"/>
        <end position="466"/>
    </location>
</feature>
<organism evidence="2 3">
    <name type="scientific">Rhodocollybia butyracea</name>
    <dbReference type="NCBI Taxonomy" id="206335"/>
    <lineage>
        <taxon>Eukaryota</taxon>
        <taxon>Fungi</taxon>
        <taxon>Dikarya</taxon>
        <taxon>Basidiomycota</taxon>
        <taxon>Agaricomycotina</taxon>
        <taxon>Agaricomycetes</taxon>
        <taxon>Agaricomycetidae</taxon>
        <taxon>Agaricales</taxon>
        <taxon>Marasmiineae</taxon>
        <taxon>Omphalotaceae</taxon>
        <taxon>Rhodocollybia</taxon>
    </lineage>
</organism>
<dbReference type="Proteomes" id="UP000772434">
    <property type="component" value="Unassembled WGS sequence"/>
</dbReference>
<evidence type="ECO:0000313" key="3">
    <source>
        <dbReference type="Proteomes" id="UP000772434"/>
    </source>
</evidence>
<proteinExistence type="predicted"/>
<gene>
    <name evidence="2" type="ORF">BDP27DRAFT_1416309</name>
</gene>
<accession>A0A9P5Q6D3</accession>
<feature type="compositionally biased region" description="Basic residues" evidence="1">
    <location>
        <begin position="439"/>
        <end position="459"/>
    </location>
</feature>
<protein>
    <submittedName>
        <fullName evidence="2">Uncharacterized protein</fullName>
    </submittedName>
</protein>
<comment type="caution">
    <text evidence="2">The sequence shown here is derived from an EMBL/GenBank/DDBJ whole genome shotgun (WGS) entry which is preliminary data.</text>
</comment>
<feature type="compositionally biased region" description="Polar residues" evidence="1">
    <location>
        <begin position="428"/>
        <end position="438"/>
    </location>
</feature>